<feature type="transmembrane region" description="Helical" evidence="1">
    <location>
        <begin position="560"/>
        <end position="581"/>
    </location>
</feature>
<dbReference type="eggNOG" id="COG4485">
    <property type="taxonomic scope" value="Bacteria"/>
</dbReference>
<keyword evidence="1" id="KW-1133">Transmembrane helix</keyword>
<feature type="transmembrane region" description="Helical" evidence="1">
    <location>
        <begin position="178"/>
        <end position="208"/>
    </location>
</feature>
<dbReference type="EMBL" id="CP003137">
    <property type="protein sequence ID" value="AEV94734.1"/>
    <property type="molecule type" value="Genomic_DNA"/>
</dbReference>
<dbReference type="Proteomes" id="UP000005444">
    <property type="component" value="Chromosome"/>
</dbReference>
<keyword evidence="1" id="KW-0472">Membrane</keyword>
<feature type="transmembrane region" description="Helical" evidence="1">
    <location>
        <begin position="303"/>
        <end position="321"/>
    </location>
</feature>
<evidence type="ECO:0000313" key="3">
    <source>
        <dbReference type="Proteomes" id="UP000005444"/>
    </source>
</evidence>
<keyword evidence="3" id="KW-1185">Reference proteome</keyword>
<accession>G8PBI5</accession>
<dbReference type="PATRIC" id="fig|701521.8.peg.406"/>
<dbReference type="HOGENOM" id="CLU_034645_0_0_9"/>
<organism evidence="2 3">
    <name type="scientific">Pediococcus claussenii (strain ATCC BAA-344 / DSM 14800 / JCM 18046 / KCTC 3811 / LMG 21948 / P06)</name>
    <dbReference type="NCBI Taxonomy" id="701521"/>
    <lineage>
        <taxon>Bacteria</taxon>
        <taxon>Bacillati</taxon>
        <taxon>Bacillota</taxon>
        <taxon>Bacilli</taxon>
        <taxon>Lactobacillales</taxon>
        <taxon>Lactobacillaceae</taxon>
        <taxon>Pediococcus</taxon>
    </lineage>
</organism>
<feature type="transmembrane region" description="Helical" evidence="1">
    <location>
        <begin position="372"/>
        <end position="392"/>
    </location>
</feature>
<dbReference type="STRING" id="701521.PECL_431"/>
<protein>
    <submittedName>
        <fullName evidence="2">Membrane protein</fullName>
    </submittedName>
</protein>
<gene>
    <name evidence="2" type="ordered locus">PECL_431</name>
</gene>
<dbReference type="KEGG" id="pce:PECL_431"/>
<proteinExistence type="predicted"/>
<feature type="transmembrane region" description="Helical" evidence="1">
    <location>
        <begin position="7"/>
        <end position="26"/>
    </location>
</feature>
<dbReference type="RefSeq" id="WP_014214932.1">
    <property type="nucleotide sequence ID" value="NC_016605.1"/>
</dbReference>
<feature type="transmembrane region" description="Helical" evidence="1">
    <location>
        <begin position="73"/>
        <end position="90"/>
    </location>
</feature>
<dbReference type="AlphaFoldDB" id="G8PBI5"/>
<feature type="transmembrane region" description="Helical" evidence="1">
    <location>
        <begin position="220"/>
        <end position="240"/>
    </location>
</feature>
<evidence type="ECO:0000313" key="2">
    <source>
        <dbReference type="EMBL" id="AEV94734.1"/>
    </source>
</evidence>
<reference evidence="2 3" key="1">
    <citation type="journal article" date="2012" name="J. Bacteriol.">
        <title>Complete Genome Sequence of the Beer Spoilage Organism Pediococcus claussenii ATCC BAA-344T.</title>
        <authorList>
            <person name="Pittet V."/>
            <person name="Abegunde T."/>
            <person name="Marfleet T."/>
            <person name="Haakensen M."/>
            <person name="Morrow K."/>
            <person name="Jayaprakash T."/>
            <person name="Schroeder K."/>
            <person name="Trost B."/>
            <person name="Byrns S."/>
            <person name="Bergsveinson J."/>
            <person name="Kusalik A."/>
            <person name="Ziola B."/>
        </authorList>
    </citation>
    <scope>NUCLEOTIDE SEQUENCE [LARGE SCALE GENOMIC DNA]</scope>
    <source>
        <strain evidence="2 3">ATCC BAA-344</strain>
    </source>
</reference>
<feature type="transmembrane region" description="Helical" evidence="1">
    <location>
        <begin position="341"/>
        <end position="360"/>
    </location>
</feature>
<evidence type="ECO:0000256" key="1">
    <source>
        <dbReference type="SAM" id="Phobius"/>
    </source>
</evidence>
<name>G8PBI5_PEDCP</name>
<feature type="transmembrane region" description="Helical" evidence="1">
    <location>
        <begin position="149"/>
        <end position="166"/>
    </location>
</feature>
<keyword evidence="1" id="KW-0812">Transmembrane</keyword>
<feature type="transmembrane region" description="Helical" evidence="1">
    <location>
        <begin position="277"/>
        <end position="294"/>
    </location>
</feature>
<sequence>MKISKNTRAFGVLFIVALVVVSPIFFNKIGIMGVDSYFHYNRIYEAAMQIKNHNFSFLNLYSFQEAGRVVNQVYSPLITYLFGGLLLLCGNWFRFQVVSIVLVTLLSGETSYFAAKRLNLNFKTSVSIAVVYMTSLSIYSFIYSANWRAIAMAFVPLLVGPIIDFYKGDWSLKSMSVLGVAVALIAQAQILAAALAIPILVPFFVMGLLKSQHKLRSLEFTLIGIAIALVLSLNFIMPYLELVRGNHLLPPVATPLESGVTNLVIPFTGKSIPLSDTILSFVFYLDFAGLIFFWKRVSGLTKVISIVAIVYIILGTSIIPWQALNVDFPALGNFLQIPRRFTITGISFLMLGTGLIVKDLVGKDELSSMADVSNFVFTMFAVASVVSLTVTVTDWVKTANNPSVGLAAGLSTNHNYIYPRTYHGKKITKIAELQPTFHTKNYGALIHAVDRITPDYTPIKHYSSSTNYYAIYKKRVVLPKNKFEHSVKAGGTIQLKWEEQHRQKINVPVVAYKNSQVRLNGQILNKEDYKTSSIGTIKIHGKKGINKVDVSYQPSTGIKVGIAVATFSWLCTILGFGVVILRKHR</sequence>